<accession>A0A512H9A1</accession>
<evidence type="ECO:0000313" key="2">
    <source>
        <dbReference type="EMBL" id="GEO82037.1"/>
    </source>
</evidence>
<protein>
    <submittedName>
        <fullName evidence="2">Uncharacterized protein</fullName>
    </submittedName>
</protein>
<evidence type="ECO:0000256" key="1">
    <source>
        <dbReference type="SAM" id="MobiDB-lite"/>
    </source>
</evidence>
<feature type="compositionally biased region" description="Basic and acidic residues" evidence="1">
    <location>
        <begin position="1"/>
        <end position="29"/>
    </location>
</feature>
<gene>
    <name evidence="2" type="ORF">ROR02_21680</name>
</gene>
<reference evidence="2 3" key="1">
    <citation type="submission" date="2019-07" db="EMBL/GenBank/DDBJ databases">
        <title>Whole genome shotgun sequence of Rhodospirillum oryzae NBRC 107573.</title>
        <authorList>
            <person name="Hosoyama A."/>
            <person name="Uohara A."/>
            <person name="Ohji S."/>
            <person name="Ichikawa N."/>
        </authorList>
    </citation>
    <scope>NUCLEOTIDE SEQUENCE [LARGE SCALE GENOMIC DNA]</scope>
    <source>
        <strain evidence="2 3">NBRC 107573</strain>
    </source>
</reference>
<sequence>MEDANRTTPDRMAHGRDIREKGKAGKTGEETWGQYVGPPTVGNDSHTSRSMPSHRGRGKASGSNQPA</sequence>
<feature type="compositionally biased region" description="Polar residues" evidence="1">
    <location>
        <begin position="42"/>
        <end position="51"/>
    </location>
</feature>
<dbReference type="Proteomes" id="UP000321567">
    <property type="component" value="Unassembled WGS sequence"/>
</dbReference>
<evidence type="ECO:0000313" key="3">
    <source>
        <dbReference type="Proteomes" id="UP000321567"/>
    </source>
</evidence>
<proteinExistence type="predicted"/>
<keyword evidence="3" id="KW-1185">Reference proteome</keyword>
<dbReference type="EMBL" id="BJZO01000057">
    <property type="protein sequence ID" value="GEO82037.1"/>
    <property type="molecule type" value="Genomic_DNA"/>
</dbReference>
<organism evidence="2 3">
    <name type="scientific">Pararhodospirillum oryzae</name>
    <dbReference type="NCBI Taxonomy" id="478448"/>
    <lineage>
        <taxon>Bacteria</taxon>
        <taxon>Pseudomonadati</taxon>
        <taxon>Pseudomonadota</taxon>
        <taxon>Alphaproteobacteria</taxon>
        <taxon>Rhodospirillales</taxon>
        <taxon>Rhodospirillaceae</taxon>
        <taxon>Pararhodospirillum</taxon>
    </lineage>
</organism>
<name>A0A512H9A1_9PROT</name>
<dbReference type="AlphaFoldDB" id="A0A512H9A1"/>
<feature type="region of interest" description="Disordered" evidence="1">
    <location>
        <begin position="1"/>
        <end position="67"/>
    </location>
</feature>
<comment type="caution">
    <text evidence="2">The sequence shown here is derived from an EMBL/GenBank/DDBJ whole genome shotgun (WGS) entry which is preliminary data.</text>
</comment>